<dbReference type="InterPro" id="IPR027413">
    <property type="entry name" value="GROEL-like_equatorial_sf"/>
</dbReference>
<sequence length="268" mass="29991">DLPRCLGHQPRRKAFITHCLLLDKARFWRTGSSSHRDSCQRYKIRCRCLRPNASSCRPSSRWGSPYYGEEQWEEHLPQCLQMETEISNIISDVTTKIQRVLVSQNEPNKADALMVLLHDLGKTGEVIVTKGDATSLQGKGDDIEIEKHNGVTLLKIARTGDVEDDEKKIAPDALNATRAAVDKRVTWMLCFSLDSLIQLNEEQKIGTEIIQRTLKTLAMTVAKNAGIVNPTQMVSSALLGDAGAVFRLTTAKLAVPLELLKERRTLAW</sequence>
<comment type="caution">
    <text evidence="1">The sequence shown here is derived from an EMBL/GenBank/DDBJ whole genome shotgun (WGS) entry which is preliminary data.</text>
</comment>
<proteinExistence type="predicted"/>
<dbReference type="GO" id="GO:0005832">
    <property type="term" value="C:chaperonin-containing T-complex"/>
    <property type="evidence" value="ECO:0007669"/>
    <property type="project" value="UniProtKB-ARBA"/>
</dbReference>
<protein>
    <submittedName>
        <fullName evidence="1">Uncharacterized protein</fullName>
    </submittedName>
</protein>
<dbReference type="Proteomes" id="UP000308365">
    <property type="component" value="Unassembled WGS sequence"/>
</dbReference>
<dbReference type="EMBL" id="RWIC01001070">
    <property type="protein sequence ID" value="TKC37894.1"/>
    <property type="molecule type" value="Genomic_DNA"/>
</dbReference>
<dbReference type="InterPro" id="IPR027410">
    <property type="entry name" value="TCP-1-like_intermed_sf"/>
</dbReference>
<dbReference type="Gene3D" id="3.30.260.10">
    <property type="entry name" value="TCP-1-like chaperonin intermediate domain"/>
    <property type="match status" value="1"/>
</dbReference>
<feature type="non-terminal residue" evidence="1">
    <location>
        <position position="1"/>
    </location>
</feature>
<dbReference type="Gene3D" id="1.10.560.10">
    <property type="entry name" value="GroEL-like equatorial domain"/>
    <property type="match status" value="1"/>
</dbReference>
<dbReference type="AlphaFoldDB" id="A0A4U1EN29"/>
<accession>A0A4U1EN29</accession>
<gene>
    <name evidence="1" type="ORF">EI555_017489</name>
</gene>
<evidence type="ECO:0000313" key="2">
    <source>
        <dbReference type="Proteomes" id="UP000308365"/>
    </source>
</evidence>
<organism evidence="1 2">
    <name type="scientific">Monodon monoceros</name>
    <name type="common">Narwhal</name>
    <name type="synonym">Ceratodon monodon</name>
    <dbReference type="NCBI Taxonomy" id="40151"/>
    <lineage>
        <taxon>Eukaryota</taxon>
        <taxon>Metazoa</taxon>
        <taxon>Chordata</taxon>
        <taxon>Craniata</taxon>
        <taxon>Vertebrata</taxon>
        <taxon>Euteleostomi</taxon>
        <taxon>Mammalia</taxon>
        <taxon>Eutheria</taxon>
        <taxon>Laurasiatheria</taxon>
        <taxon>Artiodactyla</taxon>
        <taxon>Whippomorpha</taxon>
        <taxon>Cetacea</taxon>
        <taxon>Odontoceti</taxon>
        <taxon>Monodontidae</taxon>
        <taxon>Monodon</taxon>
    </lineage>
</organism>
<reference evidence="2" key="1">
    <citation type="journal article" date="2019" name="IScience">
        <title>Narwhal Genome Reveals Long-Term Low Genetic Diversity despite Current Large Abundance Size.</title>
        <authorList>
            <person name="Westbury M.V."/>
            <person name="Petersen B."/>
            <person name="Garde E."/>
            <person name="Heide-Jorgensen M.P."/>
            <person name="Lorenzen E.D."/>
        </authorList>
    </citation>
    <scope>NUCLEOTIDE SEQUENCE [LARGE SCALE GENOMIC DNA]</scope>
</reference>
<name>A0A4U1EN29_MONMO</name>
<evidence type="ECO:0000313" key="1">
    <source>
        <dbReference type="EMBL" id="TKC37894.1"/>
    </source>
</evidence>